<dbReference type="EMBL" id="CALNXI010000820">
    <property type="protein sequence ID" value="CAH3141531.1"/>
    <property type="molecule type" value="Genomic_DNA"/>
</dbReference>
<gene>
    <name evidence="2" type="ORF">PEVE_00042210</name>
</gene>
<evidence type="ECO:0000313" key="3">
    <source>
        <dbReference type="Proteomes" id="UP001159427"/>
    </source>
</evidence>
<evidence type="ECO:0000256" key="1">
    <source>
        <dbReference type="SAM" id="MobiDB-lite"/>
    </source>
</evidence>
<proteinExistence type="predicted"/>
<feature type="compositionally biased region" description="Low complexity" evidence="1">
    <location>
        <begin position="76"/>
        <end position="93"/>
    </location>
</feature>
<dbReference type="Proteomes" id="UP001159427">
    <property type="component" value="Unassembled WGS sequence"/>
</dbReference>
<name>A0ABN8PF56_9CNID</name>
<reference evidence="2 3" key="1">
    <citation type="submission" date="2022-05" db="EMBL/GenBank/DDBJ databases">
        <authorList>
            <consortium name="Genoscope - CEA"/>
            <person name="William W."/>
        </authorList>
    </citation>
    <scope>NUCLEOTIDE SEQUENCE [LARGE SCALE GENOMIC DNA]</scope>
</reference>
<feature type="region of interest" description="Disordered" evidence="1">
    <location>
        <begin position="72"/>
        <end position="93"/>
    </location>
</feature>
<protein>
    <submittedName>
        <fullName evidence="2">Uncharacterized protein</fullName>
    </submittedName>
</protein>
<evidence type="ECO:0000313" key="2">
    <source>
        <dbReference type="EMBL" id="CAH3141531.1"/>
    </source>
</evidence>
<accession>A0ABN8PF56</accession>
<organism evidence="2 3">
    <name type="scientific">Porites evermanni</name>
    <dbReference type="NCBI Taxonomy" id="104178"/>
    <lineage>
        <taxon>Eukaryota</taxon>
        <taxon>Metazoa</taxon>
        <taxon>Cnidaria</taxon>
        <taxon>Anthozoa</taxon>
        <taxon>Hexacorallia</taxon>
        <taxon>Scleractinia</taxon>
        <taxon>Fungiina</taxon>
        <taxon>Poritidae</taxon>
        <taxon>Porites</taxon>
    </lineage>
</organism>
<keyword evidence="3" id="KW-1185">Reference proteome</keyword>
<comment type="caution">
    <text evidence="2">The sequence shown here is derived from an EMBL/GenBank/DDBJ whole genome shotgun (WGS) entry which is preliminary data.</text>
</comment>
<sequence length="93" mass="10404">MVAFGNEKKGSLDVQMLLQEVKNAFGIRSQGCSYFIQKFYQDWNEWVDVTDASSLVNRDKLKLIKANHEVIEEENSTTAKRSSSSASKSGIVA</sequence>